<protein>
    <submittedName>
        <fullName evidence="1">Uncharacterized protein</fullName>
    </submittedName>
</protein>
<dbReference type="EMBL" id="SDEE01000036">
    <property type="protein sequence ID" value="RXW23646.1"/>
    <property type="molecule type" value="Genomic_DNA"/>
</dbReference>
<accession>A0A4Q2DV90</accession>
<sequence length="91" mass="9965">MTSWIVDCPELEIQHTPLKGHHCALNPGIETSIDLLEIHSFCVQSLEDPGVVYKRNLGHEALVEHLDPVRGSPGPLEAAVTHLVRIAMPNA</sequence>
<evidence type="ECO:0000313" key="1">
    <source>
        <dbReference type="EMBL" id="RXW23646.1"/>
    </source>
</evidence>
<evidence type="ECO:0000313" key="2">
    <source>
        <dbReference type="Proteomes" id="UP000290288"/>
    </source>
</evidence>
<gene>
    <name evidence="1" type="ORF">EST38_g2198</name>
</gene>
<dbReference type="AlphaFoldDB" id="A0A4Q2DV90"/>
<comment type="caution">
    <text evidence="1">The sequence shown here is derived from an EMBL/GenBank/DDBJ whole genome shotgun (WGS) entry which is preliminary data.</text>
</comment>
<dbReference type="Proteomes" id="UP000290288">
    <property type="component" value="Unassembled WGS sequence"/>
</dbReference>
<organism evidence="1 2">
    <name type="scientific">Candolleomyces aberdarensis</name>
    <dbReference type="NCBI Taxonomy" id="2316362"/>
    <lineage>
        <taxon>Eukaryota</taxon>
        <taxon>Fungi</taxon>
        <taxon>Dikarya</taxon>
        <taxon>Basidiomycota</taxon>
        <taxon>Agaricomycotina</taxon>
        <taxon>Agaricomycetes</taxon>
        <taxon>Agaricomycetidae</taxon>
        <taxon>Agaricales</taxon>
        <taxon>Agaricineae</taxon>
        <taxon>Psathyrellaceae</taxon>
        <taxon>Candolleomyces</taxon>
    </lineage>
</organism>
<reference evidence="1 2" key="1">
    <citation type="submission" date="2019-01" db="EMBL/GenBank/DDBJ databases">
        <title>Draft genome sequence of Psathyrella aberdarensis IHI B618.</title>
        <authorList>
            <person name="Buettner E."/>
            <person name="Kellner H."/>
        </authorList>
    </citation>
    <scope>NUCLEOTIDE SEQUENCE [LARGE SCALE GENOMIC DNA]</scope>
    <source>
        <strain evidence="1 2">IHI B618</strain>
    </source>
</reference>
<keyword evidence="2" id="KW-1185">Reference proteome</keyword>
<name>A0A4Q2DV90_9AGAR</name>
<proteinExistence type="predicted"/>